<name>A0A5N1JJX5_9BACT</name>
<keyword evidence="3" id="KW-1185">Reference proteome</keyword>
<feature type="transmembrane region" description="Helical" evidence="1">
    <location>
        <begin position="48"/>
        <end position="66"/>
    </location>
</feature>
<dbReference type="EMBL" id="VTWS01000002">
    <property type="protein sequence ID" value="KAA9354991.1"/>
    <property type="molecule type" value="Genomic_DNA"/>
</dbReference>
<gene>
    <name evidence="2" type="ORF">F0P93_10420</name>
</gene>
<protein>
    <submittedName>
        <fullName evidence="2">Uncharacterized protein</fullName>
    </submittedName>
</protein>
<dbReference type="RefSeq" id="WP_150876284.1">
    <property type="nucleotide sequence ID" value="NZ_VTWS01000002.1"/>
</dbReference>
<sequence>MSLLNRFTVTFNPADVVSWLILLLLAVLLVVQVGLVVRNDTLPVRRKWIRGALNVLLWSLLLAYFLQIEWEIKPASTSVWIADSNVPGSAISQLKDSLKNREVVRVRAFKEASFRSRLTDGMIDTVTLIGNGFSPDVLGQLSRQTVQWVPYAQPDQVQLLRWKAILRKGETQSVSGRLQSSQERVLKLRYGNQTLDSLSVQTGTTAFAFHFPAFSQGRTELTLALDQKPLDTLRYFTRPTEPIAYQFILNSPDFESRTLADWLGKKGFSVQVTSTLSKDISSRLSINRAATPDVIITDPANATNPIVKKAVAQGKPVLFINLSDAETDTKTINRALNTSWKLKRLSNEATIPIGAGLQALPFQLTEALNQFPVAGYPVAVQKTTAKIGVSLVSETFPLKLSGDSVAYDQIWTAILTPLQPAFPNNIQLDAPVFKGLRSVIHFNNLTRKPAEIRIGDDTVRLDYSAINPLSADVSYGFGRAGWLSLQDSLAVYVDQPDEKPVFGNQLVSDYLRARSTAVPDTRPGFQRGFPAKIPNWIWILLFLSALTALWVEPKFSI</sequence>
<proteinExistence type="predicted"/>
<keyword evidence="1" id="KW-0472">Membrane</keyword>
<accession>A0A5N1JJX5</accession>
<comment type="caution">
    <text evidence="2">The sequence shown here is derived from an EMBL/GenBank/DDBJ whole genome shotgun (WGS) entry which is preliminary data.</text>
</comment>
<organism evidence="2 3">
    <name type="scientific">Larkinella humicola</name>
    <dbReference type="NCBI Taxonomy" id="2607654"/>
    <lineage>
        <taxon>Bacteria</taxon>
        <taxon>Pseudomonadati</taxon>
        <taxon>Bacteroidota</taxon>
        <taxon>Cytophagia</taxon>
        <taxon>Cytophagales</taxon>
        <taxon>Spirosomataceae</taxon>
        <taxon>Larkinella</taxon>
    </lineage>
</organism>
<evidence type="ECO:0000256" key="1">
    <source>
        <dbReference type="SAM" id="Phobius"/>
    </source>
</evidence>
<evidence type="ECO:0000313" key="3">
    <source>
        <dbReference type="Proteomes" id="UP000326344"/>
    </source>
</evidence>
<dbReference type="AlphaFoldDB" id="A0A5N1JJX5"/>
<evidence type="ECO:0000313" key="2">
    <source>
        <dbReference type="EMBL" id="KAA9354991.1"/>
    </source>
</evidence>
<keyword evidence="1" id="KW-0812">Transmembrane</keyword>
<feature type="transmembrane region" description="Helical" evidence="1">
    <location>
        <begin position="16"/>
        <end position="36"/>
    </location>
</feature>
<reference evidence="2 3" key="1">
    <citation type="submission" date="2019-09" db="EMBL/GenBank/DDBJ databases">
        <title>Genome Sequence of Larkinella sp MA1.</title>
        <authorList>
            <person name="Srinivasan S."/>
        </authorList>
    </citation>
    <scope>NUCLEOTIDE SEQUENCE [LARGE SCALE GENOMIC DNA]</scope>
    <source>
        <strain evidence="2 3">MA1</strain>
    </source>
</reference>
<keyword evidence="1" id="KW-1133">Transmembrane helix</keyword>
<dbReference type="Proteomes" id="UP000326344">
    <property type="component" value="Unassembled WGS sequence"/>
</dbReference>